<name>A0A3A9Y4K5_9ACTN</name>
<feature type="compositionally biased region" description="Basic and acidic residues" evidence="1">
    <location>
        <begin position="45"/>
        <end position="55"/>
    </location>
</feature>
<dbReference type="AlphaFoldDB" id="A0A3A9Y4K5"/>
<dbReference type="RefSeq" id="WP_120689199.1">
    <property type="nucleotide sequence ID" value="NZ_RAZT01000006.1"/>
</dbReference>
<accession>A0A3A9Y4K5</accession>
<feature type="region of interest" description="Disordered" evidence="1">
    <location>
        <begin position="31"/>
        <end position="69"/>
    </location>
</feature>
<evidence type="ECO:0000313" key="2">
    <source>
        <dbReference type="EMBL" id="RKN32401.1"/>
    </source>
</evidence>
<reference evidence="2 3" key="1">
    <citation type="submission" date="2018-09" db="EMBL/GenBank/DDBJ databases">
        <title>Micromonospora sp. nov. MS1-9, isolated from a root of Musa sp.</title>
        <authorList>
            <person name="Kuncharoen N."/>
            <person name="Kudo T."/>
            <person name="Ohkuma M."/>
            <person name="Yuki M."/>
            <person name="Tanasupawat S."/>
        </authorList>
    </citation>
    <scope>NUCLEOTIDE SEQUENCE [LARGE SCALE GENOMIC DNA]</scope>
    <source>
        <strain evidence="2 3">MS1-9</strain>
    </source>
</reference>
<gene>
    <name evidence="2" type="ORF">D7044_14270</name>
</gene>
<evidence type="ECO:0000313" key="3">
    <source>
        <dbReference type="Proteomes" id="UP000275865"/>
    </source>
</evidence>
<evidence type="ECO:0000256" key="1">
    <source>
        <dbReference type="SAM" id="MobiDB-lite"/>
    </source>
</evidence>
<dbReference type="EMBL" id="RAZT01000006">
    <property type="protein sequence ID" value="RKN32401.1"/>
    <property type="molecule type" value="Genomic_DNA"/>
</dbReference>
<dbReference type="Proteomes" id="UP000275865">
    <property type="component" value="Unassembled WGS sequence"/>
</dbReference>
<protein>
    <submittedName>
        <fullName evidence="2">Uncharacterized protein</fullName>
    </submittedName>
</protein>
<organism evidence="2 3">
    <name type="scientific">Micromonospora musae</name>
    <dbReference type="NCBI Taxonomy" id="1894970"/>
    <lineage>
        <taxon>Bacteria</taxon>
        <taxon>Bacillati</taxon>
        <taxon>Actinomycetota</taxon>
        <taxon>Actinomycetes</taxon>
        <taxon>Micromonosporales</taxon>
        <taxon>Micromonosporaceae</taxon>
        <taxon>Micromonospora</taxon>
    </lineage>
</organism>
<comment type="caution">
    <text evidence="2">The sequence shown here is derived from an EMBL/GenBank/DDBJ whole genome shotgun (WGS) entry which is preliminary data.</text>
</comment>
<proteinExistence type="predicted"/>
<sequence length="69" mass="7416">MTTVVVSLVAFAVLVAAIAALVGWRQRNRLSSDADSAGARQAVADQHRHEADRHFASRMSASDHMPNGM</sequence>